<sequence length="451" mass="44888">MSIRSQRVSKRSFVAVVAAAVIASMLALVSTPVSAGATVTPKRYSGLDRYATAAAVAEAAYSSATKAIIVSGENFADGLSASVLSGAASAPVFLTQQAALPAVTAAAMGRVMGANKTVYIIGGENAVGAGVATTLTGLGYTVTRVSGADRAATAVAVATKAKDWAAVGTHAGLNTAIVVNDTAWADAVVAGGLSEASLYPILMTNADSLTASTSAALGIGSLNIKQVIIVGGTSAVSSAVETEILATQVSSVIRVGGANRQETAKLFAEKLTGTVASGGWAWSRAKATIVTSNNFADALASAQWNGAQNSVLLYTADSVPAETSAYIGSTLVKAALTNVYAIGGTSAVPAAVLTAVDDLGTYAKAVPTITAAEGGNTITVTFGEMMTIGGLVLANVKINNAAITNTTDIALADPWAVENADGTVTLTVASHDYQVGNAVSASPEDGGAQMM</sequence>
<gene>
    <name evidence="1" type="ORF">METZ01_LOCUS242183</name>
</gene>
<evidence type="ECO:0008006" key="2">
    <source>
        <dbReference type="Google" id="ProtNLM"/>
    </source>
</evidence>
<dbReference type="InterPro" id="IPR007253">
    <property type="entry name" value="Cell_wall-bd_2"/>
</dbReference>
<proteinExistence type="predicted"/>
<feature type="non-terminal residue" evidence="1">
    <location>
        <position position="451"/>
    </location>
</feature>
<dbReference type="InterPro" id="IPR006311">
    <property type="entry name" value="TAT_signal"/>
</dbReference>
<protein>
    <recommendedName>
        <fullName evidence="2">SbsA Ig-like domain-containing protein</fullName>
    </recommendedName>
</protein>
<name>A0A382HQ32_9ZZZZ</name>
<evidence type="ECO:0000313" key="1">
    <source>
        <dbReference type="EMBL" id="SVB89329.1"/>
    </source>
</evidence>
<organism evidence="1">
    <name type="scientific">marine metagenome</name>
    <dbReference type="NCBI Taxonomy" id="408172"/>
    <lineage>
        <taxon>unclassified sequences</taxon>
        <taxon>metagenomes</taxon>
        <taxon>ecological metagenomes</taxon>
    </lineage>
</organism>
<dbReference type="Pfam" id="PF04122">
    <property type="entry name" value="CW_binding_2"/>
    <property type="match status" value="3"/>
</dbReference>
<dbReference type="EMBL" id="UINC01062571">
    <property type="protein sequence ID" value="SVB89329.1"/>
    <property type="molecule type" value="Genomic_DNA"/>
</dbReference>
<dbReference type="InterPro" id="IPR051922">
    <property type="entry name" value="Bact_Sporulation_Assoc"/>
</dbReference>
<dbReference type="Gene3D" id="3.40.50.12090">
    <property type="match status" value="2"/>
</dbReference>
<accession>A0A382HQ32</accession>
<dbReference type="PROSITE" id="PS51318">
    <property type="entry name" value="TAT"/>
    <property type="match status" value="1"/>
</dbReference>
<reference evidence="1" key="1">
    <citation type="submission" date="2018-05" db="EMBL/GenBank/DDBJ databases">
        <authorList>
            <person name="Lanie J.A."/>
            <person name="Ng W.-L."/>
            <person name="Kazmierczak K.M."/>
            <person name="Andrzejewski T.M."/>
            <person name="Davidsen T.M."/>
            <person name="Wayne K.J."/>
            <person name="Tettelin H."/>
            <person name="Glass J.I."/>
            <person name="Rusch D."/>
            <person name="Podicherti R."/>
            <person name="Tsui H.-C.T."/>
            <person name="Winkler M.E."/>
        </authorList>
    </citation>
    <scope>NUCLEOTIDE SEQUENCE</scope>
</reference>
<dbReference type="PANTHER" id="PTHR30032:SF8">
    <property type="entry name" value="GERMINATION-SPECIFIC N-ACETYLMURAMOYL-L-ALANINE AMIDASE"/>
    <property type="match status" value="1"/>
</dbReference>
<dbReference type="AlphaFoldDB" id="A0A382HQ32"/>
<dbReference type="PANTHER" id="PTHR30032">
    <property type="entry name" value="N-ACETYLMURAMOYL-L-ALANINE AMIDASE-RELATED"/>
    <property type="match status" value="1"/>
</dbReference>